<name>A0A453T684_AEGTS</name>
<evidence type="ECO:0000313" key="1">
    <source>
        <dbReference type="EnsemblPlants" id="AET7Gv21261600.5"/>
    </source>
</evidence>
<dbReference type="EnsemblPlants" id="AET7Gv21261600.5">
    <property type="protein sequence ID" value="AET7Gv21261600.5"/>
    <property type="gene ID" value="AET7Gv21261600"/>
</dbReference>
<proteinExistence type="predicted"/>
<accession>A0A453T684</accession>
<organism evidence="1 2">
    <name type="scientific">Aegilops tauschii subsp. strangulata</name>
    <name type="common">Goatgrass</name>
    <dbReference type="NCBI Taxonomy" id="200361"/>
    <lineage>
        <taxon>Eukaryota</taxon>
        <taxon>Viridiplantae</taxon>
        <taxon>Streptophyta</taxon>
        <taxon>Embryophyta</taxon>
        <taxon>Tracheophyta</taxon>
        <taxon>Spermatophyta</taxon>
        <taxon>Magnoliopsida</taxon>
        <taxon>Liliopsida</taxon>
        <taxon>Poales</taxon>
        <taxon>Poaceae</taxon>
        <taxon>BOP clade</taxon>
        <taxon>Pooideae</taxon>
        <taxon>Triticodae</taxon>
        <taxon>Triticeae</taxon>
        <taxon>Triticinae</taxon>
        <taxon>Aegilops</taxon>
    </lineage>
</organism>
<reference evidence="1" key="3">
    <citation type="journal article" date="2017" name="Nature">
        <title>Genome sequence of the progenitor of the wheat D genome Aegilops tauschii.</title>
        <authorList>
            <person name="Luo M.C."/>
            <person name="Gu Y.Q."/>
            <person name="Puiu D."/>
            <person name="Wang H."/>
            <person name="Twardziok S.O."/>
            <person name="Deal K.R."/>
            <person name="Huo N."/>
            <person name="Zhu T."/>
            <person name="Wang L."/>
            <person name="Wang Y."/>
            <person name="McGuire P.E."/>
            <person name="Liu S."/>
            <person name="Long H."/>
            <person name="Ramasamy R.K."/>
            <person name="Rodriguez J.C."/>
            <person name="Van S.L."/>
            <person name="Yuan L."/>
            <person name="Wang Z."/>
            <person name="Xia Z."/>
            <person name="Xiao L."/>
            <person name="Anderson O.D."/>
            <person name="Ouyang S."/>
            <person name="Liang Y."/>
            <person name="Zimin A.V."/>
            <person name="Pertea G."/>
            <person name="Qi P."/>
            <person name="Bennetzen J.L."/>
            <person name="Dai X."/>
            <person name="Dawson M.W."/>
            <person name="Muller H.G."/>
            <person name="Kugler K."/>
            <person name="Rivarola-Duarte L."/>
            <person name="Spannagl M."/>
            <person name="Mayer K.F.X."/>
            <person name="Lu F.H."/>
            <person name="Bevan M.W."/>
            <person name="Leroy P."/>
            <person name="Li P."/>
            <person name="You F.M."/>
            <person name="Sun Q."/>
            <person name="Liu Z."/>
            <person name="Lyons E."/>
            <person name="Wicker T."/>
            <person name="Salzberg S.L."/>
            <person name="Devos K.M."/>
            <person name="Dvorak J."/>
        </authorList>
    </citation>
    <scope>NUCLEOTIDE SEQUENCE [LARGE SCALE GENOMIC DNA]</scope>
    <source>
        <strain evidence="1">cv. AL8/78</strain>
    </source>
</reference>
<evidence type="ECO:0000313" key="2">
    <source>
        <dbReference type="Proteomes" id="UP000015105"/>
    </source>
</evidence>
<keyword evidence="2" id="KW-1185">Reference proteome</keyword>
<sequence>DDADTGLRQHALLMRMGAEEDGSQNHEASCQILSLYWVAISGWTPCQLFINCGHCKMSWLSQYICLPYLVCNNVEW</sequence>
<protein>
    <submittedName>
        <fullName evidence="1">Uncharacterized protein</fullName>
    </submittedName>
</protein>
<reference evidence="2" key="2">
    <citation type="journal article" date="2017" name="Nat. Plants">
        <title>The Aegilops tauschii genome reveals multiple impacts of transposons.</title>
        <authorList>
            <person name="Zhao G."/>
            <person name="Zou C."/>
            <person name="Li K."/>
            <person name="Wang K."/>
            <person name="Li T."/>
            <person name="Gao L."/>
            <person name="Zhang X."/>
            <person name="Wang H."/>
            <person name="Yang Z."/>
            <person name="Liu X."/>
            <person name="Jiang W."/>
            <person name="Mao L."/>
            <person name="Kong X."/>
            <person name="Jiao Y."/>
            <person name="Jia J."/>
        </authorList>
    </citation>
    <scope>NUCLEOTIDE SEQUENCE [LARGE SCALE GENOMIC DNA]</scope>
    <source>
        <strain evidence="2">cv. AL8/78</strain>
    </source>
</reference>
<dbReference type="Gramene" id="AET7Gv21261600.5">
    <property type="protein sequence ID" value="AET7Gv21261600.5"/>
    <property type="gene ID" value="AET7Gv21261600"/>
</dbReference>
<dbReference type="Proteomes" id="UP000015105">
    <property type="component" value="Chromosome 7D"/>
</dbReference>
<reference evidence="1" key="4">
    <citation type="submission" date="2019-03" db="UniProtKB">
        <authorList>
            <consortium name="EnsemblPlants"/>
        </authorList>
    </citation>
    <scope>IDENTIFICATION</scope>
</reference>
<reference evidence="1" key="5">
    <citation type="journal article" date="2021" name="G3 (Bethesda)">
        <title>Aegilops tauschii genome assembly Aet v5.0 features greater sequence contiguity and improved annotation.</title>
        <authorList>
            <person name="Wang L."/>
            <person name="Zhu T."/>
            <person name="Rodriguez J.C."/>
            <person name="Deal K.R."/>
            <person name="Dubcovsky J."/>
            <person name="McGuire P.E."/>
            <person name="Lux T."/>
            <person name="Spannagl M."/>
            <person name="Mayer K.F.X."/>
            <person name="Baldrich P."/>
            <person name="Meyers B.C."/>
            <person name="Huo N."/>
            <person name="Gu Y.Q."/>
            <person name="Zhou H."/>
            <person name="Devos K.M."/>
            <person name="Bennetzen J.L."/>
            <person name="Unver T."/>
            <person name="Budak H."/>
            <person name="Gulick P.J."/>
            <person name="Galiba G."/>
            <person name="Kalapos B."/>
            <person name="Nelson D.R."/>
            <person name="Li P."/>
            <person name="You F.M."/>
            <person name="Luo M.C."/>
            <person name="Dvorak J."/>
        </authorList>
    </citation>
    <scope>NUCLEOTIDE SEQUENCE [LARGE SCALE GENOMIC DNA]</scope>
    <source>
        <strain evidence="1">cv. AL8/78</strain>
    </source>
</reference>
<reference evidence="2" key="1">
    <citation type="journal article" date="2014" name="Science">
        <title>Ancient hybridizations among the ancestral genomes of bread wheat.</title>
        <authorList>
            <consortium name="International Wheat Genome Sequencing Consortium,"/>
            <person name="Marcussen T."/>
            <person name="Sandve S.R."/>
            <person name="Heier L."/>
            <person name="Spannagl M."/>
            <person name="Pfeifer M."/>
            <person name="Jakobsen K.S."/>
            <person name="Wulff B.B."/>
            <person name="Steuernagel B."/>
            <person name="Mayer K.F."/>
            <person name="Olsen O.A."/>
        </authorList>
    </citation>
    <scope>NUCLEOTIDE SEQUENCE [LARGE SCALE GENOMIC DNA]</scope>
    <source>
        <strain evidence="2">cv. AL8/78</strain>
    </source>
</reference>
<dbReference type="AlphaFoldDB" id="A0A453T684"/>